<dbReference type="PANTHER" id="PTHR43290">
    <property type="entry name" value="MEVALONATE KINASE"/>
    <property type="match status" value="1"/>
</dbReference>
<dbReference type="EMBL" id="CP089984">
    <property type="protein sequence ID" value="WXB18057.1"/>
    <property type="molecule type" value="Genomic_DNA"/>
</dbReference>
<evidence type="ECO:0000256" key="8">
    <source>
        <dbReference type="ARBA" id="ARBA00023098"/>
    </source>
</evidence>
<dbReference type="Pfam" id="PF00288">
    <property type="entry name" value="GHMP_kinases_N"/>
    <property type="match status" value="1"/>
</dbReference>
<protein>
    <submittedName>
        <fullName evidence="12">Mevalonate kinase</fullName>
        <ecNumber evidence="12">2.7.1.36</ecNumber>
    </submittedName>
</protein>
<proteinExistence type="predicted"/>
<feature type="domain" description="GHMP kinase C-terminal" evidence="11">
    <location>
        <begin position="214"/>
        <end position="292"/>
    </location>
</feature>
<dbReference type="InterPro" id="IPR020568">
    <property type="entry name" value="Ribosomal_Su5_D2-typ_SF"/>
</dbReference>
<dbReference type="SUPFAM" id="SSF54211">
    <property type="entry name" value="Ribosomal protein S5 domain 2-like"/>
    <property type="match status" value="1"/>
</dbReference>
<dbReference type="InterPro" id="IPR006205">
    <property type="entry name" value="Mev_gal_kin"/>
</dbReference>
<comment type="pathway">
    <text evidence="9">Isoprenoid biosynthesis; isopentenyl diphosphate biosynthesis via mevalonate pathway; isopentenyl diphosphate from (R)-mevalonate: step 1/3.</text>
</comment>
<accession>A0ABZ2M6J2</accession>
<reference evidence="12 13" key="1">
    <citation type="submission" date="2021-12" db="EMBL/GenBank/DDBJ databases">
        <title>Discovery of the Pendulisporaceae a myxobacterial family with distinct sporulation behavior and unique specialized metabolism.</title>
        <authorList>
            <person name="Garcia R."/>
            <person name="Popoff A."/>
            <person name="Bader C.D."/>
            <person name="Loehr J."/>
            <person name="Walesch S."/>
            <person name="Walt C."/>
            <person name="Boldt J."/>
            <person name="Bunk B."/>
            <person name="Haeckl F.J.F.P.J."/>
            <person name="Gunesch A.P."/>
            <person name="Birkelbach J."/>
            <person name="Nuebel U."/>
            <person name="Pietschmann T."/>
            <person name="Bach T."/>
            <person name="Mueller R."/>
        </authorList>
    </citation>
    <scope>NUCLEOTIDE SEQUENCE [LARGE SCALE GENOMIC DNA]</scope>
    <source>
        <strain evidence="12 13">MSr11954</strain>
    </source>
</reference>
<keyword evidence="3 12" id="KW-0808">Transferase</keyword>
<keyword evidence="5 12" id="KW-0418">Kinase</keyword>
<dbReference type="InterPro" id="IPR036554">
    <property type="entry name" value="GHMP_kinase_C_sf"/>
</dbReference>
<evidence type="ECO:0000256" key="2">
    <source>
        <dbReference type="ARBA" id="ARBA00022516"/>
    </source>
</evidence>
<dbReference type="PRINTS" id="PR00959">
    <property type="entry name" value="MEVGALKINASE"/>
</dbReference>
<keyword evidence="7" id="KW-0460">Magnesium</keyword>
<dbReference type="Proteomes" id="UP001370348">
    <property type="component" value="Chromosome"/>
</dbReference>
<dbReference type="SUPFAM" id="SSF55060">
    <property type="entry name" value="GHMP Kinase, C-terminal domain"/>
    <property type="match status" value="1"/>
</dbReference>
<dbReference type="InterPro" id="IPR006204">
    <property type="entry name" value="GHMP_kinase_N_dom"/>
</dbReference>
<evidence type="ECO:0000256" key="6">
    <source>
        <dbReference type="ARBA" id="ARBA00022840"/>
    </source>
</evidence>
<dbReference type="InterPro" id="IPR014721">
    <property type="entry name" value="Ribsml_uS5_D2-typ_fold_subgr"/>
</dbReference>
<feature type="domain" description="GHMP kinase N-terminal" evidence="10">
    <location>
        <begin position="77"/>
        <end position="148"/>
    </location>
</feature>
<keyword evidence="4" id="KW-0547">Nucleotide-binding</keyword>
<dbReference type="RefSeq" id="WP_394827697.1">
    <property type="nucleotide sequence ID" value="NZ_CP089984.1"/>
</dbReference>
<dbReference type="Gene3D" id="3.30.70.890">
    <property type="entry name" value="GHMP kinase, C-terminal domain"/>
    <property type="match status" value="1"/>
</dbReference>
<evidence type="ECO:0000256" key="9">
    <source>
        <dbReference type="ARBA" id="ARBA00029438"/>
    </source>
</evidence>
<evidence type="ECO:0000259" key="10">
    <source>
        <dbReference type="Pfam" id="PF00288"/>
    </source>
</evidence>
<evidence type="ECO:0000256" key="5">
    <source>
        <dbReference type="ARBA" id="ARBA00022777"/>
    </source>
</evidence>
<evidence type="ECO:0000313" key="12">
    <source>
        <dbReference type="EMBL" id="WXB18057.1"/>
    </source>
</evidence>
<gene>
    <name evidence="12" type="primary">mvk</name>
    <name evidence="12" type="ORF">LZC94_12450</name>
</gene>
<dbReference type="EC" id="2.7.1.36" evidence="12"/>
<sequence length="333" mass="33538">MQSGRAHGKVILVGEHAVVHGVPAIAVGIDRGCVASARPLPRGPSQLSIAAWNAGIAEDDASDLARGYRALLDASRGAIGSGAFAVEVSVDLPAGAGLGCSAAVAISIARALDPGANVSEIEARAMAWERVFHGNPSGIDAAVCARGGALSYRRPGPGVSMALDGVLHLAIGHSGMAASTKAMVASVARQMERRPEFVGEVFASIADISAAATRAIQASDREELGKLLDANQRLLAALGLSTPDLERMCELARGSGALGAKLTGSGGGGCAVALAPSAHVARGIVARWKHAGYTGFATVAGQEKPVVPRALRASEARSGDALEVRAGARAGVD</sequence>
<dbReference type="GO" id="GO:0004496">
    <property type="term" value="F:mevalonate kinase activity"/>
    <property type="evidence" value="ECO:0007669"/>
    <property type="project" value="UniProtKB-EC"/>
</dbReference>
<keyword evidence="13" id="KW-1185">Reference proteome</keyword>
<name>A0ABZ2M6J2_9BACT</name>
<dbReference type="Gene3D" id="3.30.230.10">
    <property type="match status" value="1"/>
</dbReference>
<evidence type="ECO:0000256" key="3">
    <source>
        <dbReference type="ARBA" id="ARBA00022679"/>
    </source>
</evidence>
<keyword evidence="1" id="KW-0963">Cytoplasm</keyword>
<dbReference type="Pfam" id="PF08544">
    <property type="entry name" value="GHMP_kinases_C"/>
    <property type="match status" value="1"/>
</dbReference>
<evidence type="ECO:0000259" key="11">
    <source>
        <dbReference type="Pfam" id="PF08544"/>
    </source>
</evidence>
<evidence type="ECO:0000313" key="13">
    <source>
        <dbReference type="Proteomes" id="UP001370348"/>
    </source>
</evidence>
<keyword evidence="6" id="KW-0067">ATP-binding</keyword>
<keyword evidence="8" id="KW-0443">Lipid metabolism</keyword>
<keyword evidence="2" id="KW-0444">Lipid biosynthesis</keyword>
<evidence type="ECO:0000256" key="4">
    <source>
        <dbReference type="ARBA" id="ARBA00022741"/>
    </source>
</evidence>
<evidence type="ECO:0000256" key="1">
    <source>
        <dbReference type="ARBA" id="ARBA00022490"/>
    </source>
</evidence>
<dbReference type="PANTHER" id="PTHR43290:SF2">
    <property type="entry name" value="MEVALONATE KINASE"/>
    <property type="match status" value="1"/>
</dbReference>
<organism evidence="12 13">
    <name type="scientific">Pendulispora albinea</name>
    <dbReference type="NCBI Taxonomy" id="2741071"/>
    <lineage>
        <taxon>Bacteria</taxon>
        <taxon>Pseudomonadati</taxon>
        <taxon>Myxococcota</taxon>
        <taxon>Myxococcia</taxon>
        <taxon>Myxococcales</taxon>
        <taxon>Sorangiineae</taxon>
        <taxon>Pendulisporaceae</taxon>
        <taxon>Pendulispora</taxon>
    </lineage>
</organism>
<dbReference type="NCBIfam" id="TIGR00549">
    <property type="entry name" value="mevalon_kin"/>
    <property type="match status" value="1"/>
</dbReference>
<dbReference type="InterPro" id="IPR013750">
    <property type="entry name" value="GHMP_kinase_C_dom"/>
</dbReference>
<evidence type="ECO:0000256" key="7">
    <source>
        <dbReference type="ARBA" id="ARBA00022842"/>
    </source>
</evidence>